<evidence type="ECO:0000256" key="1">
    <source>
        <dbReference type="PROSITE-ProRule" id="PRU00023"/>
    </source>
</evidence>
<feature type="repeat" description="ANK" evidence="1">
    <location>
        <begin position="723"/>
        <end position="755"/>
    </location>
</feature>
<dbReference type="InterPro" id="IPR002110">
    <property type="entry name" value="Ankyrin_rpt"/>
</dbReference>
<dbReference type="InterPro" id="IPR053354">
    <property type="entry name" value="MGDG_epimerase"/>
</dbReference>
<dbReference type="Proteomes" id="UP001642464">
    <property type="component" value="Unassembled WGS sequence"/>
</dbReference>
<organism evidence="3 4">
    <name type="scientific">Durusdinium trenchii</name>
    <dbReference type="NCBI Taxonomy" id="1381693"/>
    <lineage>
        <taxon>Eukaryota</taxon>
        <taxon>Sar</taxon>
        <taxon>Alveolata</taxon>
        <taxon>Dinophyceae</taxon>
        <taxon>Suessiales</taxon>
        <taxon>Symbiodiniaceae</taxon>
        <taxon>Durusdinium</taxon>
    </lineage>
</organism>
<dbReference type="InterPro" id="IPR036770">
    <property type="entry name" value="Ankyrin_rpt-contain_sf"/>
</dbReference>
<sequence>MDGESFLEELRRAPDGWARRQVLQEAQQRENEGRVAFAAARRGDLARTGGKVKGGGLVGLFDTEKGDCVLDDELPRDMALDSKSEVVLFQNKVKDTPVVRSIDEFELAFLDVFSNGALRKINWDNVVVAGGSVVACMLEDCSASPSGNRDARRADLQRRFSSPLYEDSDIDLFLYGLDVDEANAKVQELAMALQKTIPFQVAVVRTAFALTFISSYPHRHIQIVLRLYSSVLEILSGFDVDCCTFAFDGMQVYATPRGVHSLLTGVNTIDLSRRSTSFEMRLAKYGSRGFGALAEDVDERRVSPGIYSEHVGDLRGLPRLFVLDTLLADGATLSEIKDAIRTHNKGKDTAPEQGSDYETMSLPKRGPRMTAKTAIQRVQRLDKSMNAESATRRAGRHFAVHYAACAPAHDVGTLMGDPFPTDTLLQPSDTVSPQQVFGPLRWLEDDPGRQQIGSFKPVQPGDWTKGLFVEDHKSLVTEAFDAIPSDDPDVVETKITAASADAGVVLRDAHGRSPLYVAIKLGAWKTALRLIQLLEDPALVLENPEGETERSRFTRTSPMHCFSLCVLVDNAVVAQALTDRLAALDEARLKEALSHGLLSMALRTGSLKVAKVILRGNIRGLMDQPPRRDPRELFQLLVEESPNKSSYIELMRFICALDDLSDFFFRPWVPRMDRSGPVWQTRSSIFRNKALRDPEIAEVVIDGLKTHHPKGLHQALNCVSGTDFASPLQWAVNEGDTELVSRLVQAGADPASQEPVQVDITFNEEPANLRDRFYESYIMDPGFCTFAEWDKVLLSKTNSVALDAENFVSPLAIVVRKLVAMVARSDAAYVGQDFSMTGRNPRNKANRGNVKVADNVAMLEFLLGLEGLPLARPEAALGGDTVGEWLQKLMIIPDLIRDPTGPTPSPHVAAYYEAEKLSIIDVGPVVTAMEALTPKSGYEELIFSSLRKFWATRPLGMDIGKTRSRTAVEALAPSVHEGQAGIGPGLGSLTKKRSSPIGLLVEVLGGAEKRQKSGRGWLRRSLGRRTSRTRVIAKLREVFDPFDFDLGNSRDASIFGLGKARDPRAESRDQFDERREILQPGCWIHRAGPGDVGVPVKLSGKTLRSRIMFVSNNPRNQDISVTAFELCWAGDAEGLQAHLEQWDAEIDFPLASIVNPMGMTLLSVLVLGPNPNFACAKVILDRVRSEHRSFLEIERVKAGGVVEMSLNRNHSDPSARIGDIAPEEIDWEDQEATGQTSRAKQDRDVEEEESTVGDVDVTKLDNLALVEMLDELEAVDVDREDEDVAEQLEVLRSALLGEKEARAKEDLDTARAEESRSKNASRMQRIRDTAADPVTAAGLTKHEAARKSEVSVRRFLVHTAFVPSSVIPEVCDGASLDVLEVCFLRNLEEFAFELLMLGMTLRPRVDLLTRNVNLREPVYVRPTLFAEPEWTFAHEWMVESELVELALAFDKLWALKTLIRTTGGSVGWVNAADAAGLKLGEVQQRERPPYEMMRSELDTTSRVAKLGMPKADVPKVMPLSVLEQACWANAPSIVRWLLDERDEVAALLEEFFSQDRETLLRSNLLSLGTTLLNRLDLAERNWPALRDVSPNHRTRFHALAAVAFCRHGNNLAWQNPAGANLVYYCIRGGSSDVLDELLRRDTRFATLSCTRDWLDPLRLSLTTPGTGMQCAKVLLRVRASAEPMRSALDIVFALRSDSGKNVLHDAVVMNVEGRRQQSFWRILEEEQHFLDEVLEFFRNEIAASKLQVGQALLLRDSDGRCALHAAAAAPQVLLGLMLEYLDDSDRIRDAQAVQSKSGSTVVHEIAVSGFWYVLSPKHLRFMPEAKQTRDLEALRCLVAVCKSFQDPEAWLQENSDGLSPLDLVIRKHELSTERLLESGPPVWSTLLGAPRRQVSANRLLAIETAKKNCRGGVPRPLPNPIVVFSPPVPSDVAQREAWRHQTARVHLSLKEPDEPPGFVGNLFGKCHICLRYVGSEATISHASYVTMRGLHRRRDASNAICCSCCYPFDSVILIPDR</sequence>
<dbReference type="PANTHER" id="PTHR43558:SF6">
    <property type="entry name" value="REDUCTASE, PUTATIVE (AFU_ORTHOLOGUE AFUA_3G10540)-RELATED"/>
    <property type="match status" value="1"/>
</dbReference>
<dbReference type="EMBL" id="CAXAMM010040790">
    <property type="protein sequence ID" value="CAK9095401.1"/>
    <property type="molecule type" value="Genomic_DNA"/>
</dbReference>
<feature type="region of interest" description="Disordered" evidence="2">
    <location>
        <begin position="1304"/>
        <end position="1324"/>
    </location>
</feature>
<keyword evidence="4" id="KW-1185">Reference proteome</keyword>
<dbReference type="SUPFAM" id="SSF48403">
    <property type="entry name" value="Ankyrin repeat"/>
    <property type="match status" value="1"/>
</dbReference>
<name>A0ABP0R4A0_9DINO</name>
<dbReference type="PROSITE" id="PS50297">
    <property type="entry name" value="ANK_REP_REGION"/>
    <property type="match status" value="1"/>
</dbReference>
<accession>A0ABP0R4A0</accession>
<evidence type="ECO:0000313" key="3">
    <source>
        <dbReference type="EMBL" id="CAK9095401.1"/>
    </source>
</evidence>
<gene>
    <name evidence="3" type="ORF">SCF082_LOCUS44812</name>
</gene>
<comment type="caution">
    <text evidence="3">The sequence shown here is derived from an EMBL/GenBank/DDBJ whole genome shotgun (WGS) entry which is preliminary data.</text>
</comment>
<keyword evidence="1" id="KW-0040">ANK repeat</keyword>
<protein>
    <submittedName>
        <fullName evidence="3">Uncharacterized protein R883</fullName>
    </submittedName>
</protein>
<dbReference type="SMART" id="SM00248">
    <property type="entry name" value="ANK"/>
    <property type="match status" value="4"/>
</dbReference>
<feature type="region of interest" description="Disordered" evidence="2">
    <location>
        <begin position="1225"/>
        <end position="1253"/>
    </location>
</feature>
<dbReference type="Gene3D" id="1.25.40.20">
    <property type="entry name" value="Ankyrin repeat-containing domain"/>
    <property type="match status" value="2"/>
</dbReference>
<feature type="region of interest" description="Disordered" evidence="2">
    <location>
        <begin position="345"/>
        <end position="370"/>
    </location>
</feature>
<dbReference type="Pfam" id="PF00023">
    <property type="entry name" value="Ank"/>
    <property type="match status" value="1"/>
</dbReference>
<evidence type="ECO:0000313" key="4">
    <source>
        <dbReference type="Proteomes" id="UP001642464"/>
    </source>
</evidence>
<evidence type="ECO:0000256" key="2">
    <source>
        <dbReference type="SAM" id="MobiDB-lite"/>
    </source>
</evidence>
<feature type="compositionally biased region" description="Basic and acidic residues" evidence="2">
    <location>
        <begin position="1304"/>
        <end position="1317"/>
    </location>
</feature>
<dbReference type="PROSITE" id="PS50088">
    <property type="entry name" value="ANK_REPEAT"/>
    <property type="match status" value="1"/>
</dbReference>
<proteinExistence type="predicted"/>
<reference evidence="3 4" key="1">
    <citation type="submission" date="2024-02" db="EMBL/GenBank/DDBJ databases">
        <authorList>
            <person name="Chen Y."/>
            <person name="Shah S."/>
            <person name="Dougan E. K."/>
            <person name="Thang M."/>
            <person name="Chan C."/>
        </authorList>
    </citation>
    <scope>NUCLEOTIDE SEQUENCE [LARGE SCALE GENOMIC DNA]</scope>
</reference>
<dbReference type="PANTHER" id="PTHR43558">
    <property type="entry name" value="REDUCTASE, PUTATIVE (AFU_ORTHOLOGUE AFUA_3G10540)-RELATED"/>
    <property type="match status" value="1"/>
</dbReference>